<dbReference type="EMBL" id="JAUSUI010000001">
    <property type="protein sequence ID" value="MDQ0301452.1"/>
    <property type="molecule type" value="Genomic_DNA"/>
</dbReference>
<gene>
    <name evidence="7" type="ORF">J2S75_000463</name>
</gene>
<evidence type="ECO:0000256" key="1">
    <source>
        <dbReference type="ARBA" id="ARBA00007812"/>
    </source>
</evidence>
<dbReference type="Proteomes" id="UP001224682">
    <property type="component" value="Unassembled WGS sequence"/>
</dbReference>
<evidence type="ECO:0000256" key="2">
    <source>
        <dbReference type="ARBA" id="ARBA00023052"/>
    </source>
</evidence>
<dbReference type="EC" id="2.2.1.6" evidence="7"/>
<dbReference type="InterPro" id="IPR012000">
    <property type="entry name" value="Thiamin_PyroP_enz_cen_dom"/>
</dbReference>
<dbReference type="SUPFAM" id="SSF52467">
    <property type="entry name" value="DHS-like NAD/FAD-binding domain"/>
    <property type="match status" value="1"/>
</dbReference>
<comment type="caution">
    <text evidence="7">The sequence shown here is derived from an EMBL/GenBank/DDBJ whole genome shotgun (WGS) entry which is preliminary data.</text>
</comment>
<keyword evidence="7" id="KW-0808">Transferase</keyword>
<keyword evidence="8" id="KW-1185">Reference proteome</keyword>
<evidence type="ECO:0000313" key="7">
    <source>
        <dbReference type="EMBL" id="MDQ0301452.1"/>
    </source>
</evidence>
<dbReference type="GO" id="GO:0003984">
    <property type="term" value="F:acetolactate synthase activity"/>
    <property type="evidence" value="ECO:0007669"/>
    <property type="project" value="UniProtKB-EC"/>
</dbReference>
<keyword evidence="2 3" id="KW-0786">Thiamine pyrophosphate</keyword>
<comment type="similarity">
    <text evidence="1 3">Belongs to the TPP enzyme family.</text>
</comment>
<dbReference type="RefSeq" id="WP_307017820.1">
    <property type="nucleotide sequence ID" value="NZ_JAUSUI010000001.1"/>
</dbReference>
<protein>
    <submittedName>
        <fullName evidence="7">Acetolactate synthase-1/2/3 large subunit</fullName>
        <ecNumber evidence="7">2.2.1.6</ecNumber>
    </submittedName>
</protein>
<evidence type="ECO:0000259" key="5">
    <source>
        <dbReference type="Pfam" id="PF02775"/>
    </source>
</evidence>
<dbReference type="PANTHER" id="PTHR18968">
    <property type="entry name" value="THIAMINE PYROPHOSPHATE ENZYMES"/>
    <property type="match status" value="1"/>
</dbReference>
<dbReference type="Gene3D" id="3.40.50.970">
    <property type="match status" value="2"/>
</dbReference>
<feature type="domain" description="Thiamine pyrophosphate enzyme central" evidence="4">
    <location>
        <begin position="200"/>
        <end position="317"/>
    </location>
</feature>
<dbReference type="Pfam" id="PF02776">
    <property type="entry name" value="TPP_enzyme_N"/>
    <property type="match status" value="1"/>
</dbReference>
<dbReference type="InterPro" id="IPR029061">
    <property type="entry name" value="THDP-binding"/>
</dbReference>
<dbReference type="Pfam" id="PF02775">
    <property type="entry name" value="TPP_enzyme_C"/>
    <property type="match status" value="1"/>
</dbReference>
<proteinExistence type="inferred from homology"/>
<sequence length="587" mass="63556">MTGAEYIAAFLASKGIRHVFLMTGGAATFMIDAIGRRDDIDYVCMQHEQAAAMAADAVWRVNGTVGATMATSGPGATNLLTGIACSYFDSIPSLHITGQVNLRESRRLGSAAPRQVGFQETKIVEMARPVTKYAVQVHTPEDLRRELEVAYREATTGRMGPVLVDVPMDLQQAEMGAFSPLPSPPSLPPHEEELARIAATVTRALEGARRPLLYWGAGVGLAGVEREVEAWVRASGLPVVSSWAGATSIDHDLPGFCGTVGVYGNRGGNFLIQNCDALLVLGSRLDNRQRTGNPATFAPDARVIVLDVDAEELAKYAADGYVCEQLDFKHLPAVLRQVALPEANNAWLDHVGLMQERYVGKCRSTFAEANGSQSPYEAIRRINALVARDAVVVNDTGAAVCWAFQAFHRTGQALFTAGGNSPMGYALPAAIGAKLTAPERQVVCMTGDGGFQVNLQELQTAVHYGTDMTIIVMNNAGYGIIKQFQDAYLAGRHHATATGYSQPDFGRIAAAYGIDYHRIERPSDIRPEMLAPEGLRLLDIILDPRTPIEPKVEMGRPIHDQFPYLDDGEWAEGNAFNRHERRAGAPK</sequence>
<dbReference type="InterPro" id="IPR011766">
    <property type="entry name" value="TPP_enzyme_TPP-bd"/>
</dbReference>
<evidence type="ECO:0000256" key="3">
    <source>
        <dbReference type="RuleBase" id="RU362132"/>
    </source>
</evidence>
<reference evidence="7 8" key="1">
    <citation type="submission" date="2023-07" db="EMBL/GenBank/DDBJ databases">
        <title>Genomic Encyclopedia of Type Strains, Phase IV (KMG-IV): sequencing the most valuable type-strain genomes for metagenomic binning, comparative biology and taxonomic classification.</title>
        <authorList>
            <person name="Goeker M."/>
        </authorList>
    </citation>
    <scope>NUCLEOTIDE SEQUENCE [LARGE SCALE GENOMIC DNA]</scope>
    <source>
        <strain evidence="7 8">DSM 2457</strain>
    </source>
</reference>
<evidence type="ECO:0000313" key="8">
    <source>
        <dbReference type="Proteomes" id="UP001224682"/>
    </source>
</evidence>
<evidence type="ECO:0000259" key="4">
    <source>
        <dbReference type="Pfam" id="PF00205"/>
    </source>
</evidence>
<dbReference type="CDD" id="cd07035">
    <property type="entry name" value="TPP_PYR_POX_like"/>
    <property type="match status" value="1"/>
</dbReference>
<dbReference type="Pfam" id="PF00205">
    <property type="entry name" value="TPP_enzyme_M"/>
    <property type="match status" value="1"/>
</dbReference>
<feature type="domain" description="Thiamine pyrophosphate enzyme N-terminal TPP-binding" evidence="6">
    <location>
        <begin position="1"/>
        <end position="120"/>
    </location>
</feature>
<dbReference type="InterPro" id="IPR012001">
    <property type="entry name" value="Thiamin_PyroP_enz_TPP-bd_dom"/>
</dbReference>
<name>A0ABU0B6J9_9HYPH</name>
<accession>A0ABU0B6J9</accession>
<dbReference type="InterPro" id="IPR045229">
    <property type="entry name" value="TPP_enz"/>
</dbReference>
<dbReference type="SUPFAM" id="SSF52518">
    <property type="entry name" value="Thiamin diphosphate-binding fold (THDP-binding)"/>
    <property type="match status" value="2"/>
</dbReference>
<dbReference type="Gene3D" id="3.40.50.1220">
    <property type="entry name" value="TPP-binding domain"/>
    <property type="match status" value="1"/>
</dbReference>
<organism evidence="7 8">
    <name type="scientific">Ancylobacter polymorphus</name>
    <dbReference type="NCBI Taxonomy" id="223390"/>
    <lineage>
        <taxon>Bacteria</taxon>
        <taxon>Pseudomonadati</taxon>
        <taxon>Pseudomonadota</taxon>
        <taxon>Alphaproteobacteria</taxon>
        <taxon>Hyphomicrobiales</taxon>
        <taxon>Xanthobacteraceae</taxon>
        <taxon>Ancylobacter</taxon>
    </lineage>
</organism>
<evidence type="ECO:0000259" key="6">
    <source>
        <dbReference type="Pfam" id="PF02776"/>
    </source>
</evidence>
<dbReference type="InterPro" id="IPR029035">
    <property type="entry name" value="DHS-like_NAD/FAD-binding_dom"/>
</dbReference>
<dbReference type="PROSITE" id="PS00187">
    <property type="entry name" value="TPP_ENZYMES"/>
    <property type="match status" value="1"/>
</dbReference>
<dbReference type="InterPro" id="IPR000399">
    <property type="entry name" value="TPP-bd_CS"/>
</dbReference>
<feature type="domain" description="Thiamine pyrophosphate enzyme TPP-binding" evidence="5">
    <location>
        <begin position="395"/>
        <end position="528"/>
    </location>
</feature>
<dbReference type="CDD" id="cd00568">
    <property type="entry name" value="TPP_enzymes"/>
    <property type="match status" value="1"/>
</dbReference>
<dbReference type="PANTHER" id="PTHR18968:SF142">
    <property type="entry name" value="ACETOLACTATE SYNTHASE"/>
    <property type="match status" value="1"/>
</dbReference>